<organism evidence="3">
    <name type="scientific">hydrothermal vent metagenome</name>
    <dbReference type="NCBI Taxonomy" id="652676"/>
    <lineage>
        <taxon>unclassified sequences</taxon>
        <taxon>metagenomes</taxon>
        <taxon>ecological metagenomes</taxon>
    </lineage>
</organism>
<dbReference type="Pfam" id="PF08668">
    <property type="entry name" value="HDOD"/>
    <property type="match status" value="1"/>
</dbReference>
<keyword evidence="1" id="KW-0472">Membrane</keyword>
<dbReference type="InterPro" id="IPR052340">
    <property type="entry name" value="RNase_Y/CdgJ"/>
</dbReference>
<gene>
    <name evidence="3" type="ORF">MNBD_GAMMA19-1903</name>
</gene>
<dbReference type="PANTHER" id="PTHR33525:SF3">
    <property type="entry name" value="RIBONUCLEASE Y"/>
    <property type="match status" value="1"/>
</dbReference>
<dbReference type="AlphaFoldDB" id="A0A3B1AFX0"/>
<evidence type="ECO:0000259" key="2">
    <source>
        <dbReference type="PROSITE" id="PS51833"/>
    </source>
</evidence>
<keyword evidence="1" id="KW-0812">Transmembrane</keyword>
<dbReference type="InterPro" id="IPR013976">
    <property type="entry name" value="HDOD"/>
</dbReference>
<keyword evidence="1" id="KW-1133">Transmembrane helix</keyword>
<name>A0A3B1AFX0_9ZZZZ</name>
<feature type="transmembrane region" description="Helical" evidence="1">
    <location>
        <begin position="150"/>
        <end position="169"/>
    </location>
</feature>
<evidence type="ECO:0000256" key="1">
    <source>
        <dbReference type="SAM" id="Phobius"/>
    </source>
</evidence>
<dbReference type="PROSITE" id="PS51833">
    <property type="entry name" value="HDOD"/>
    <property type="match status" value="1"/>
</dbReference>
<feature type="domain" description="HDOD" evidence="2">
    <location>
        <begin position="27"/>
        <end position="227"/>
    </location>
</feature>
<dbReference type="PANTHER" id="PTHR33525">
    <property type="match status" value="1"/>
</dbReference>
<proteinExistence type="predicted"/>
<dbReference type="SUPFAM" id="SSF109604">
    <property type="entry name" value="HD-domain/PDEase-like"/>
    <property type="match status" value="1"/>
</dbReference>
<evidence type="ECO:0000313" key="3">
    <source>
        <dbReference type="EMBL" id="VAX00571.1"/>
    </source>
</evidence>
<protein>
    <recommendedName>
        <fullName evidence="2">HDOD domain-containing protein</fullName>
    </recommendedName>
</protein>
<accession>A0A3B1AFX0</accession>
<reference evidence="3" key="1">
    <citation type="submission" date="2018-06" db="EMBL/GenBank/DDBJ databases">
        <authorList>
            <person name="Zhirakovskaya E."/>
        </authorList>
    </citation>
    <scope>NUCLEOTIDE SEQUENCE</scope>
</reference>
<sequence>MMESMESHDKPILLTSLRQRVESTTNLPAMPEVAQALLRLNSDPNGNINDVVEIIETDPSIAAQILRYARSAFFGFRGEINSIHQAVTTVLGYGLTIDIALGLSLGKAFSISNYGPMGLYPFWQHSIYSAALIERMIQIMPRQHRPLPGLGFLCGLLHNFGVLLIAHLFKKEASMLQQIILANQDKPRLELERQVLGTDHMEIGTWLMRSWNLQAEIQVAVAEHHHEQYNDKHASYSRLSLLADRLLQRHNIGDAESTELPEAILSSLGISTQQAEEQLENIINASQDLDQLAQQFAA</sequence>
<dbReference type="Gene3D" id="1.10.3210.10">
    <property type="entry name" value="Hypothetical protein af1432"/>
    <property type="match status" value="1"/>
</dbReference>
<dbReference type="EMBL" id="UOFV01000217">
    <property type="protein sequence ID" value="VAX00571.1"/>
    <property type="molecule type" value="Genomic_DNA"/>
</dbReference>